<reference evidence="2" key="4">
    <citation type="submission" date="2025-05" db="UniProtKB">
        <authorList>
            <consortium name="EnsemblFungi"/>
        </authorList>
    </citation>
    <scope>IDENTIFICATION</scope>
    <source>
        <strain evidence="2">isolate 1-1 / race 1 (BBBD)</strain>
    </source>
</reference>
<protein>
    <submittedName>
        <fullName evidence="1 2">Uncharacterized protein</fullName>
    </submittedName>
</protein>
<dbReference type="EMBL" id="ADAS02000088">
    <property type="protein sequence ID" value="OAV91052.1"/>
    <property type="molecule type" value="Genomic_DNA"/>
</dbReference>
<evidence type="ECO:0000313" key="2">
    <source>
        <dbReference type="EnsemblFungi" id="PTTG_28107-t43_1-p1"/>
    </source>
</evidence>
<gene>
    <name evidence="1" type="ORF">PTTG_28107</name>
</gene>
<reference evidence="1" key="2">
    <citation type="submission" date="2016-05" db="EMBL/GenBank/DDBJ databases">
        <title>Comparative analysis highlights variable genome content of wheat rusts and divergence of the mating loci.</title>
        <authorList>
            <person name="Cuomo C.A."/>
            <person name="Bakkeren G."/>
            <person name="Szabo L."/>
            <person name="Khalil H."/>
            <person name="Joly D."/>
            <person name="Goldberg J."/>
            <person name="Young S."/>
            <person name="Zeng Q."/>
            <person name="Fellers J."/>
        </authorList>
    </citation>
    <scope>NUCLEOTIDE SEQUENCE [LARGE SCALE GENOMIC DNA]</scope>
    <source>
        <strain evidence="1">1-1 BBBD Race 1</strain>
    </source>
</reference>
<reference evidence="1" key="1">
    <citation type="submission" date="2009-11" db="EMBL/GenBank/DDBJ databases">
        <authorList>
            <consortium name="The Broad Institute Genome Sequencing Platform"/>
            <person name="Ward D."/>
            <person name="Feldgarden M."/>
            <person name="Earl A."/>
            <person name="Young S.K."/>
            <person name="Zeng Q."/>
            <person name="Koehrsen M."/>
            <person name="Alvarado L."/>
            <person name="Berlin A."/>
            <person name="Bochicchio J."/>
            <person name="Borenstein D."/>
            <person name="Chapman S.B."/>
            <person name="Chen Z."/>
            <person name="Engels R."/>
            <person name="Freedman E."/>
            <person name="Gellesch M."/>
            <person name="Goldberg J."/>
            <person name="Griggs A."/>
            <person name="Gujja S."/>
            <person name="Heilman E."/>
            <person name="Heiman D."/>
            <person name="Hepburn T."/>
            <person name="Howarth C."/>
            <person name="Jen D."/>
            <person name="Larson L."/>
            <person name="Lewis B."/>
            <person name="Mehta T."/>
            <person name="Park D."/>
            <person name="Pearson M."/>
            <person name="Roberts A."/>
            <person name="Saif S."/>
            <person name="Shea T."/>
            <person name="Shenoy N."/>
            <person name="Sisk P."/>
            <person name="Stolte C."/>
            <person name="Sykes S."/>
            <person name="Thomson T."/>
            <person name="Walk T."/>
            <person name="White J."/>
            <person name="Yandava C."/>
            <person name="Izard J."/>
            <person name="Baranova O.V."/>
            <person name="Blanton J.M."/>
            <person name="Tanner A.C."/>
            <person name="Dewhirst F.E."/>
            <person name="Haas B."/>
            <person name="Nusbaum C."/>
            <person name="Birren B."/>
        </authorList>
    </citation>
    <scope>NUCLEOTIDE SEQUENCE [LARGE SCALE GENOMIC DNA]</scope>
    <source>
        <strain evidence="1">1-1 BBBD Race 1</strain>
    </source>
</reference>
<organism evidence="1">
    <name type="scientific">Puccinia triticina (isolate 1-1 / race 1 (BBBD))</name>
    <name type="common">Brown leaf rust fungus</name>
    <dbReference type="NCBI Taxonomy" id="630390"/>
    <lineage>
        <taxon>Eukaryota</taxon>
        <taxon>Fungi</taxon>
        <taxon>Dikarya</taxon>
        <taxon>Basidiomycota</taxon>
        <taxon>Pucciniomycotina</taxon>
        <taxon>Pucciniomycetes</taxon>
        <taxon>Pucciniales</taxon>
        <taxon>Pucciniaceae</taxon>
        <taxon>Puccinia</taxon>
    </lineage>
</organism>
<dbReference type="VEuPathDB" id="FungiDB:PTTG_28107"/>
<name>A0A180GFE4_PUCT1</name>
<evidence type="ECO:0000313" key="1">
    <source>
        <dbReference type="EMBL" id="OAV91052.1"/>
    </source>
</evidence>
<dbReference type="Proteomes" id="UP000005240">
    <property type="component" value="Unassembled WGS sequence"/>
</dbReference>
<dbReference type="EnsemblFungi" id="PTTG_28107-t43_1">
    <property type="protein sequence ID" value="PTTG_28107-t43_1-p1"/>
    <property type="gene ID" value="PTTG_28107"/>
</dbReference>
<accession>A0A180GFE4</accession>
<keyword evidence="3" id="KW-1185">Reference proteome</keyword>
<evidence type="ECO:0000313" key="3">
    <source>
        <dbReference type="Proteomes" id="UP000005240"/>
    </source>
</evidence>
<proteinExistence type="predicted"/>
<sequence>VTGVQLDGNTPVGTPKGNCRCTANNAVSCNPAALLDTFCTDPNKACPPPQYVNRLCLKGKLIGVLDSYGRVTSVQPDGKPVGPASGDCSCGTSNKVSCYPRSAHSGAICIDLTKTCA</sequence>
<feature type="non-terminal residue" evidence="1">
    <location>
        <position position="1"/>
    </location>
</feature>
<dbReference type="AlphaFoldDB" id="A0A180GFE4"/>
<reference evidence="2 3" key="3">
    <citation type="journal article" date="2017" name="G3 (Bethesda)">
        <title>Comparative analysis highlights variable genome content of wheat rusts and divergence of the mating loci.</title>
        <authorList>
            <person name="Cuomo C.A."/>
            <person name="Bakkeren G."/>
            <person name="Khalil H.B."/>
            <person name="Panwar V."/>
            <person name="Joly D."/>
            <person name="Linning R."/>
            <person name="Sakthikumar S."/>
            <person name="Song X."/>
            <person name="Adiconis X."/>
            <person name="Fan L."/>
            <person name="Goldberg J.M."/>
            <person name="Levin J.Z."/>
            <person name="Young S."/>
            <person name="Zeng Q."/>
            <person name="Anikster Y."/>
            <person name="Bruce M."/>
            <person name="Wang M."/>
            <person name="Yin C."/>
            <person name="McCallum B."/>
            <person name="Szabo L.J."/>
            <person name="Hulbert S."/>
            <person name="Chen X."/>
            <person name="Fellers J.P."/>
        </authorList>
    </citation>
    <scope>NUCLEOTIDE SEQUENCE</scope>
    <source>
        <strain evidence="2">isolate 1-1 / race 1 (BBBD)</strain>
        <strain evidence="3">Isolate 1-1 / race 1 (BBBD)</strain>
    </source>
</reference>